<organism evidence="4 5">
    <name type="scientific">Bionectria ochroleuca</name>
    <name type="common">Gliocladium roseum</name>
    <dbReference type="NCBI Taxonomy" id="29856"/>
    <lineage>
        <taxon>Eukaryota</taxon>
        <taxon>Fungi</taxon>
        <taxon>Dikarya</taxon>
        <taxon>Ascomycota</taxon>
        <taxon>Pezizomycotina</taxon>
        <taxon>Sordariomycetes</taxon>
        <taxon>Hypocreomycetidae</taxon>
        <taxon>Hypocreales</taxon>
        <taxon>Bionectriaceae</taxon>
        <taxon>Clonostachys</taxon>
    </lineage>
</organism>
<feature type="domain" description="Pyrroline-5-carboxylate reductase catalytic N-terminal" evidence="2">
    <location>
        <begin position="2"/>
        <end position="114"/>
    </location>
</feature>
<dbReference type="PANTHER" id="PTHR11645">
    <property type="entry name" value="PYRROLINE-5-CARBOXYLATE REDUCTASE"/>
    <property type="match status" value="1"/>
</dbReference>
<accession>A0ABY6UDX6</accession>
<dbReference type="InterPro" id="IPR029036">
    <property type="entry name" value="P5CR_dimer"/>
</dbReference>
<proteinExistence type="inferred from homology"/>
<dbReference type="PANTHER" id="PTHR11645:SF21">
    <property type="entry name" value="HYPOTHETICAL PYRROLINE-5-CARBOXYLATE REDUCTASE (EUROFUNG)"/>
    <property type="match status" value="1"/>
</dbReference>
<keyword evidence="5" id="KW-1185">Reference proteome</keyword>
<dbReference type="PIRSF" id="PIRSF000193">
    <property type="entry name" value="Pyrrol-5-carb_rd"/>
    <property type="match status" value="1"/>
</dbReference>
<name>A0ABY6UDX6_BIOOC</name>
<dbReference type="InterPro" id="IPR036291">
    <property type="entry name" value="NAD(P)-bd_dom_sf"/>
</dbReference>
<evidence type="ECO:0000313" key="4">
    <source>
        <dbReference type="EMBL" id="VUC28946.1"/>
    </source>
</evidence>
<dbReference type="Gene3D" id="1.10.3730.10">
    <property type="entry name" value="ProC C-terminal domain-like"/>
    <property type="match status" value="1"/>
</dbReference>
<dbReference type="Gene3D" id="3.40.50.720">
    <property type="entry name" value="NAD(P)-binding Rossmann-like Domain"/>
    <property type="match status" value="1"/>
</dbReference>
<dbReference type="SUPFAM" id="SSF48179">
    <property type="entry name" value="6-phosphogluconate dehydrogenase C-terminal domain-like"/>
    <property type="match status" value="1"/>
</dbReference>
<dbReference type="Pfam" id="PF14748">
    <property type="entry name" value="P5CR_dimer"/>
    <property type="match status" value="1"/>
</dbReference>
<evidence type="ECO:0000313" key="5">
    <source>
        <dbReference type="Proteomes" id="UP000766486"/>
    </source>
</evidence>
<evidence type="ECO:0000259" key="2">
    <source>
        <dbReference type="Pfam" id="PF03807"/>
    </source>
</evidence>
<dbReference type="Pfam" id="PF03807">
    <property type="entry name" value="F420_oxidored"/>
    <property type="match status" value="1"/>
</dbReference>
<dbReference type="InterPro" id="IPR028939">
    <property type="entry name" value="P5C_Rdtase_cat_N"/>
</dbReference>
<dbReference type="InterPro" id="IPR008927">
    <property type="entry name" value="6-PGluconate_DH-like_C_sf"/>
</dbReference>
<protein>
    <recommendedName>
        <fullName evidence="6">Pyrroline-5-carboxylate reductase</fullName>
    </recommendedName>
</protein>
<dbReference type="SUPFAM" id="SSF51735">
    <property type="entry name" value="NAD(P)-binding Rossmann-fold domains"/>
    <property type="match status" value="1"/>
</dbReference>
<dbReference type="EMBL" id="CABFNS010000795">
    <property type="protein sequence ID" value="VUC28946.1"/>
    <property type="molecule type" value="Genomic_DNA"/>
</dbReference>
<feature type="domain" description="Pyrroline-5-carboxylate reductase dimerisation" evidence="3">
    <location>
        <begin position="185"/>
        <end position="279"/>
    </location>
</feature>
<evidence type="ECO:0000256" key="1">
    <source>
        <dbReference type="ARBA" id="ARBA00005525"/>
    </source>
</evidence>
<dbReference type="InterPro" id="IPR000304">
    <property type="entry name" value="Pyrroline-COOH_reductase"/>
</dbReference>
<evidence type="ECO:0008006" key="6">
    <source>
        <dbReference type="Google" id="ProtNLM"/>
    </source>
</evidence>
<gene>
    <name evidence="4" type="ORF">CLO192961_LOCUS248245</name>
</gene>
<sequence length="285" mass="30390">MAFVGCGNMGRAILEPLLDTVFPEAESSDEASSSALVSKFIACTKSKASAEKLPELLGRHHSHVSISHGQTLETMKAADVVVLGFKPYMADDVLGAPGVREALAGKLVISLLAGTGAAKIRSIIVGDSTDTEAPYVVKAAPNVAARFRQSMTLLETPDVPLPQHYTDIVEWIFLQIGKIKYLPLEQMNAGAMLMTASLAAMSIPLEGLLDGSVVEGLKRQDAMEIAIQGLRGFTEVLDKGTHPAVMRESISSPRGCTIQTILTVEKASTRAVFAQAMIDGSRHFK</sequence>
<comment type="similarity">
    <text evidence="1">Belongs to the pyrroline-5-carboxylate reductase family.</text>
</comment>
<dbReference type="Proteomes" id="UP000766486">
    <property type="component" value="Unassembled WGS sequence"/>
</dbReference>
<evidence type="ECO:0000259" key="3">
    <source>
        <dbReference type="Pfam" id="PF14748"/>
    </source>
</evidence>
<comment type="caution">
    <text evidence="4">The sequence shown here is derived from an EMBL/GenBank/DDBJ whole genome shotgun (WGS) entry which is preliminary data.</text>
</comment>
<reference evidence="4 5" key="1">
    <citation type="submission" date="2019-06" db="EMBL/GenBank/DDBJ databases">
        <authorList>
            <person name="Broberg M."/>
        </authorList>
    </citation>
    <scope>NUCLEOTIDE SEQUENCE [LARGE SCALE GENOMIC DNA]</scope>
</reference>